<dbReference type="RefSeq" id="WP_172840857.1">
    <property type="nucleotide sequence ID" value="NZ_LT840185.1"/>
</dbReference>
<dbReference type="PANTHER" id="PTHR11236">
    <property type="entry name" value="AMINOBENZOATE/ANTHRANILATE SYNTHASE"/>
    <property type="match status" value="1"/>
</dbReference>
<dbReference type="GO" id="GO:0009396">
    <property type="term" value="P:folic acid-containing compound biosynthetic process"/>
    <property type="evidence" value="ECO:0007669"/>
    <property type="project" value="InterPro"/>
</dbReference>
<feature type="domain" description="Chorismate-utilising enzyme C-terminal" evidence="2">
    <location>
        <begin position="110"/>
        <end position="365"/>
    </location>
</feature>
<dbReference type="SUPFAM" id="SSF56752">
    <property type="entry name" value="D-aminoacid aminotransferase-like PLP-dependent enzymes"/>
    <property type="match status" value="1"/>
</dbReference>
<proteinExistence type="predicted"/>
<evidence type="ECO:0000313" key="3">
    <source>
        <dbReference type="EMBL" id="SMF69545.1"/>
    </source>
</evidence>
<dbReference type="AlphaFoldDB" id="A0A1X7GGP3"/>
<gene>
    <name evidence="3" type="ORF">SAMN06295910_1742</name>
</gene>
<dbReference type="InterPro" id="IPR036038">
    <property type="entry name" value="Aminotransferase-like"/>
</dbReference>
<evidence type="ECO:0000259" key="2">
    <source>
        <dbReference type="Pfam" id="PF00425"/>
    </source>
</evidence>
<dbReference type="PANTHER" id="PTHR11236:SF50">
    <property type="entry name" value="AMINODEOXYCHORISMATE SYNTHASE COMPONENT 1"/>
    <property type="match status" value="1"/>
</dbReference>
<dbReference type="GO" id="GO:0046820">
    <property type="term" value="F:4-amino-4-deoxychorismate synthase activity"/>
    <property type="evidence" value="ECO:0007669"/>
    <property type="project" value="TreeGrafter"/>
</dbReference>
<evidence type="ECO:0000313" key="4">
    <source>
        <dbReference type="Proteomes" id="UP000192934"/>
    </source>
</evidence>
<dbReference type="InterPro" id="IPR019999">
    <property type="entry name" value="Anth_synth_I-like"/>
</dbReference>
<dbReference type="InterPro" id="IPR005801">
    <property type="entry name" value="ADC_synthase"/>
</dbReference>
<dbReference type="GO" id="GO:0000162">
    <property type="term" value="P:L-tryptophan biosynthetic process"/>
    <property type="evidence" value="ECO:0007669"/>
    <property type="project" value="TreeGrafter"/>
</dbReference>
<dbReference type="InterPro" id="IPR043132">
    <property type="entry name" value="BCAT-like_C"/>
</dbReference>
<dbReference type="Gene3D" id="3.60.120.10">
    <property type="entry name" value="Anthranilate synthase"/>
    <property type="match status" value="1"/>
</dbReference>
<dbReference type="InterPro" id="IPR043131">
    <property type="entry name" value="BCAT-like_N"/>
</dbReference>
<name>A0A1X7GGP3_9SPHN</name>
<reference evidence="4" key="1">
    <citation type="submission" date="2017-04" db="EMBL/GenBank/DDBJ databases">
        <authorList>
            <person name="Varghese N."/>
            <person name="Submissions S."/>
        </authorList>
    </citation>
    <scope>NUCLEOTIDE SEQUENCE [LARGE SCALE GENOMIC DNA]</scope>
    <source>
        <strain evidence="4">Dd16</strain>
    </source>
</reference>
<dbReference type="InterPro" id="IPR015890">
    <property type="entry name" value="Chorismate_C"/>
</dbReference>
<dbReference type="InterPro" id="IPR005802">
    <property type="entry name" value="ADC_synth_comp_1"/>
</dbReference>
<dbReference type="Gene3D" id="3.20.10.10">
    <property type="entry name" value="D-amino Acid Aminotransferase, subunit A, domain 2"/>
    <property type="match status" value="1"/>
</dbReference>
<dbReference type="Gene3D" id="3.30.470.10">
    <property type="match status" value="1"/>
</dbReference>
<dbReference type="SUPFAM" id="SSF56322">
    <property type="entry name" value="ADC synthase"/>
    <property type="match status" value="1"/>
</dbReference>
<dbReference type="PRINTS" id="PR00095">
    <property type="entry name" value="ANTSNTHASEI"/>
</dbReference>
<dbReference type="Pfam" id="PF01063">
    <property type="entry name" value="Aminotran_4"/>
    <property type="match status" value="1"/>
</dbReference>
<dbReference type="Pfam" id="PF00425">
    <property type="entry name" value="Chorismate_bind"/>
    <property type="match status" value="1"/>
</dbReference>
<organism evidence="3 4">
    <name type="scientific">Allosphingosinicella indica</name>
    <dbReference type="NCBI Taxonomy" id="941907"/>
    <lineage>
        <taxon>Bacteria</taxon>
        <taxon>Pseudomonadati</taxon>
        <taxon>Pseudomonadota</taxon>
        <taxon>Alphaproteobacteria</taxon>
        <taxon>Sphingomonadales</taxon>
        <taxon>Sphingomonadaceae</taxon>
        <taxon>Allosphingosinicella</taxon>
    </lineage>
</organism>
<dbReference type="InterPro" id="IPR001544">
    <property type="entry name" value="Aminotrans_IV"/>
</dbReference>
<dbReference type="STRING" id="941907.SAMN06295910_1742"/>
<dbReference type="Proteomes" id="UP000192934">
    <property type="component" value="Chromosome I"/>
</dbReference>
<dbReference type="EMBL" id="LT840185">
    <property type="protein sequence ID" value="SMF69545.1"/>
    <property type="molecule type" value="Genomic_DNA"/>
</dbReference>
<keyword evidence="3" id="KW-0456">Lyase</keyword>
<dbReference type="NCBIfam" id="TIGR00553">
    <property type="entry name" value="pabB"/>
    <property type="match status" value="1"/>
</dbReference>
<sequence>MAFVLIDDARPGGRATLYRDPAEIVVAHRPDEVRPALERLRDLGGRHAAGFLSYEAGYALEPKLAPLAGEGEQPLLWFGLFDRAEPVDADAFLPDPAAGWAGAIEPLVARDDYEARAAQVIEHIFAGDIYQANLSFPASVRTAGDLRAVYAAIRRRAGGGHGALVHTGDHWLLSFSPELFFTLADGHVVTRPMKGTAVRAPGVAADRAAAAALHADPKQRAENLMIVDLLRNDLSRVARPHSVQVPALYAIETYPTVHQMTSTVTADLAAGVGPVDLIEAIFPCGSITGAPKIRAMEIIAGLEARTRGVYTGAIGTIGPGGDAAFNVAIRTLAMKAGETMATIGLGSGIVADSRVEDEWRECLAKGAFVGEAAKFDLFETMRFDPVAGIVALDRHLQRMKDSAGTLGFAFDRHDARNELQAATFRLREARKVRLRLSPSGAIAVEVRPLPEAPFQPVPVAIAPLPVDAADFRLRHKTSNRAFYDDARAASGAFEAVFEDGEGFLTEGSFTHLFVERGGVLLTPPLVRGMLPGTLRAELIETGKAEEAELTRADLSGGFLIGNMLRGLLRAKLARPSARR</sequence>
<keyword evidence="4" id="KW-1185">Reference proteome</keyword>
<evidence type="ECO:0000256" key="1">
    <source>
        <dbReference type="ARBA" id="ARBA00014472"/>
    </source>
</evidence>
<protein>
    <recommendedName>
        <fullName evidence="1">Probable branched-chain-amino-acid aminotransferase</fullName>
    </recommendedName>
</protein>
<accession>A0A1X7GGP3</accession>
<dbReference type="GO" id="GO:0016829">
    <property type="term" value="F:lyase activity"/>
    <property type="evidence" value="ECO:0007669"/>
    <property type="project" value="UniProtKB-KW"/>
</dbReference>